<dbReference type="OrthoDB" id="5329450at2"/>
<keyword evidence="1" id="KW-0472">Membrane</keyword>
<keyword evidence="3" id="KW-1185">Reference proteome</keyword>
<keyword evidence="1" id="KW-1133">Transmembrane helix</keyword>
<feature type="transmembrane region" description="Helical" evidence="1">
    <location>
        <begin position="30"/>
        <end position="49"/>
    </location>
</feature>
<feature type="transmembrane region" description="Helical" evidence="1">
    <location>
        <begin position="171"/>
        <end position="191"/>
    </location>
</feature>
<accession>A0A3L9DZI0</accession>
<keyword evidence="1" id="KW-0812">Transmembrane</keyword>
<evidence type="ECO:0000256" key="1">
    <source>
        <dbReference type="SAM" id="Phobius"/>
    </source>
</evidence>
<feature type="transmembrane region" description="Helical" evidence="1">
    <location>
        <begin position="110"/>
        <end position="130"/>
    </location>
</feature>
<feature type="transmembrane region" description="Helical" evidence="1">
    <location>
        <begin position="268"/>
        <end position="288"/>
    </location>
</feature>
<evidence type="ECO:0000313" key="3">
    <source>
        <dbReference type="Proteomes" id="UP000279194"/>
    </source>
</evidence>
<dbReference type="Proteomes" id="UP000279194">
    <property type="component" value="Unassembled WGS sequence"/>
</dbReference>
<name>A0A3L9DZI0_9STRE</name>
<proteinExistence type="predicted"/>
<sequence length="380" mass="40748">MLLTVLAYAMIIVFMYVVMTKKMSPFTSLVLVPLVFAAVLIITGSADLASDAKFVSFVGEEGSVNGLTAIGDMVLYGVNTTAKTGIMLLFAILYFSIARAMSVLGVGAEILGYLAPGMILSLLYVTLWVAPSMGRKERARLGVVEFTEAELKELTDITDPDTLAIRRPKNFVFNAILTIVLIGWLVAGSFIETIELAPLLLFAVGTVIALMVNYPVLKDQSKRIGDNAGDAVQVVILVFAAGIFMGLFQGSGMATALANSFATIIPKQLAGFWGLIIALVSAPGTFFISNDGFYYGILPVMAEAGASYGFTPEAMALASLMGQAFHLLSPLVAFIYLLLRLTGLDMGEWQKESAKYAAVIFIIFVITIIATGHMPLYIPQ</sequence>
<feature type="transmembrane region" description="Helical" evidence="1">
    <location>
        <begin position="293"/>
        <end position="311"/>
    </location>
</feature>
<dbReference type="EMBL" id="RCVM01000001">
    <property type="protein sequence ID" value="RLY05383.1"/>
    <property type="molecule type" value="Genomic_DNA"/>
</dbReference>
<protein>
    <submittedName>
        <fullName evidence="2">Citrate transporter</fullName>
    </submittedName>
</protein>
<feature type="transmembrane region" description="Helical" evidence="1">
    <location>
        <begin position="323"/>
        <end position="344"/>
    </location>
</feature>
<gene>
    <name evidence="2" type="ORF">EAF07_01415</name>
</gene>
<dbReference type="RefSeq" id="WP_121834507.1">
    <property type="nucleotide sequence ID" value="NZ_RCVM01000001.1"/>
</dbReference>
<comment type="caution">
    <text evidence="2">The sequence shown here is derived from an EMBL/GenBank/DDBJ whole genome shotgun (WGS) entry which is preliminary data.</text>
</comment>
<feature type="transmembrane region" description="Helical" evidence="1">
    <location>
        <begin position="197"/>
        <end position="216"/>
    </location>
</feature>
<organism evidence="2 3">
    <name type="scientific">Streptococcus hillyeri</name>
    <dbReference type="NCBI Taxonomy" id="2282420"/>
    <lineage>
        <taxon>Bacteria</taxon>
        <taxon>Bacillati</taxon>
        <taxon>Bacillota</taxon>
        <taxon>Bacilli</taxon>
        <taxon>Lactobacillales</taxon>
        <taxon>Streptococcaceae</taxon>
        <taxon>Streptococcus</taxon>
    </lineage>
</organism>
<evidence type="ECO:0000313" key="2">
    <source>
        <dbReference type="EMBL" id="RLY05383.1"/>
    </source>
</evidence>
<dbReference type="AlphaFoldDB" id="A0A3L9DZI0"/>
<reference evidence="2 3" key="1">
    <citation type="submission" date="2018-10" db="EMBL/GenBank/DDBJ databases">
        <title>Streptococcus hillyeri sp. nov., isolated from equine tracheal sample.</title>
        <authorList>
            <person name="Macfadyen A.C."/>
            <person name="Waller A."/>
            <person name="Paterson G.K."/>
        </authorList>
    </citation>
    <scope>NUCLEOTIDE SEQUENCE [LARGE SCALE GENOMIC DNA]</scope>
    <source>
        <strain evidence="2 3">28462</strain>
    </source>
</reference>
<feature type="transmembrane region" description="Helical" evidence="1">
    <location>
        <begin position="228"/>
        <end position="248"/>
    </location>
</feature>
<feature type="transmembrane region" description="Helical" evidence="1">
    <location>
        <begin position="356"/>
        <end position="378"/>
    </location>
</feature>